<organism evidence="2 3">
    <name type="scientific">Pan troglodytes</name>
    <name type="common">Chimpanzee</name>
    <dbReference type="NCBI Taxonomy" id="9598"/>
    <lineage>
        <taxon>Eukaryota</taxon>
        <taxon>Metazoa</taxon>
        <taxon>Chordata</taxon>
        <taxon>Craniata</taxon>
        <taxon>Vertebrata</taxon>
        <taxon>Euteleostomi</taxon>
        <taxon>Mammalia</taxon>
        <taxon>Eutheria</taxon>
        <taxon>Euarchontoglires</taxon>
        <taxon>Primates</taxon>
        <taxon>Haplorrhini</taxon>
        <taxon>Catarrhini</taxon>
        <taxon>Hominidae</taxon>
        <taxon>Pan</taxon>
    </lineage>
</organism>
<feature type="compositionally biased region" description="Polar residues" evidence="1">
    <location>
        <begin position="9"/>
        <end position="23"/>
    </location>
</feature>
<dbReference type="EMBL" id="NBAG03000270">
    <property type="protein sequence ID" value="PNI54035.1"/>
    <property type="molecule type" value="Genomic_DNA"/>
</dbReference>
<name>A0A2J8M3G5_PANTR</name>
<comment type="caution">
    <text evidence="2">The sequence shown here is derived from an EMBL/GenBank/DDBJ whole genome shotgun (WGS) entry which is preliminary data.</text>
</comment>
<dbReference type="AlphaFoldDB" id="A0A2J8M3G5"/>
<dbReference type="Proteomes" id="UP000236370">
    <property type="component" value="Unassembled WGS sequence"/>
</dbReference>
<evidence type="ECO:0000256" key="1">
    <source>
        <dbReference type="SAM" id="MobiDB-lite"/>
    </source>
</evidence>
<dbReference type="PROSITE" id="PS51257">
    <property type="entry name" value="PROKAR_LIPOPROTEIN"/>
    <property type="match status" value="1"/>
</dbReference>
<evidence type="ECO:0000313" key="3">
    <source>
        <dbReference type="Proteomes" id="UP000236370"/>
    </source>
</evidence>
<sequence>MPGGRRGPSRQQLSRSALPSLQTLVGGGCGNGTGLRNRSCSSLPNS</sequence>
<reference evidence="2 3" key="1">
    <citation type="submission" date="2017-12" db="EMBL/GenBank/DDBJ databases">
        <title>High-resolution comparative analysis of great ape genomes.</title>
        <authorList>
            <person name="Pollen A."/>
            <person name="Hastie A."/>
            <person name="Hormozdiari F."/>
            <person name="Dougherty M."/>
            <person name="Liu R."/>
            <person name="Chaisson M."/>
            <person name="Hoppe E."/>
            <person name="Hill C."/>
            <person name="Pang A."/>
            <person name="Hillier L."/>
            <person name="Baker C."/>
            <person name="Armstrong J."/>
            <person name="Shendure J."/>
            <person name="Paten B."/>
            <person name="Wilson R."/>
            <person name="Chao H."/>
            <person name="Schneider V."/>
            <person name="Ventura M."/>
            <person name="Kronenberg Z."/>
            <person name="Murali S."/>
            <person name="Gordon D."/>
            <person name="Cantsilieris S."/>
            <person name="Munson K."/>
            <person name="Nelson B."/>
            <person name="Raja A."/>
            <person name="Underwood J."/>
            <person name="Diekhans M."/>
            <person name="Fiddes I."/>
            <person name="Haussler D."/>
            <person name="Eichler E."/>
        </authorList>
    </citation>
    <scope>NUCLEOTIDE SEQUENCE [LARGE SCALE GENOMIC DNA]</scope>
    <source>
        <strain evidence="2">Yerkes chimp pedigree #C0471</strain>
    </source>
</reference>
<gene>
    <name evidence="2" type="ORF">CK820_G0023874</name>
</gene>
<evidence type="ECO:0000313" key="2">
    <source>
        <dbReference type="EMBL" id="PNI54035.1"/>
    </source>
</evidence>
<feature type="compositionally biased region" description="Polar residues" evidence="1">
    <location>
        <begin position="36"/>
        <end position="46"/>
    </location>
</feature>
<feature type="region of interest" description="Disordered" evidence="1">
    <location>
        <begin position="1"/>
        <end position="46"/>
    </location>
</feature>
<proteinExistence type="predicted"/>
<protein>
    <submittedName>
        <fullName evidence="2">TMEM39A isoform 9</fullName>
    </submittedName>
</protein>
<accession>A0A2J8M3G5</accession>